<dbReference type="Proteomes" id="UP000308092">
    <property type="component" value="Unassembled WGS sequence"/>
</dbReference>
<dbReference type="Gene3D" id="3.40.50.2000">
    <property type="entry name" value="Glycogen Phosphorylase B"/>
    <property type="match status" value="1"/>
</dbReference>
<proteinExistence type="predicted"/>
<feature type="transmembrane region" description="Helical" evidence="2">
    <location>
        <begin position="993"/>
        <end position="1010"/>
    </location>
</feature>
<feature type="transmembrane region" description="Helical" evidence="2">
    <location>
        <begin position="1253"/>
        <end position="1271"/>
    </location>
</feature>
<feature type="transmembrane region" description="Helical" evidence="2">
    <location>
        <begin position="27"/>
        <end position="49"/>
    </location>
</feature>
<feature type="region of interest" description="Disordered" evidence="1">
    <location>
        <begin position="2784"/>
        <end position="2842"/>
    </location>
</feature>
<gene>
    <name evidence="3" type="ORF">EYZ11_003590</name>
</gene>
<feature type="transmembrane region" description="Helical" evidence="2">
    <location>
        <begin position="868"/>
        <end position="891"/>
    </location>
</feature>
<feature type="transmembrane region" description="Helical" evidence="2">
    <location>
        <begin position="827"/>
        <end position="848"/>
    </location>
</feature>
<keyword evidence="4" id="KW-1185">Reference proteome</keyword>
<dbReference type="STRING" id="1220188.A0A4S3JMQ9"/>
<keyword evidence="2" id="KW-1133">Transmembrane helix</keyword>
<keyword evidence="2" id="KW-0812">Transmembrane</keyword>
<organism evidence="3 4">
    <name type="scientific">Aspergillus tanneri</name>
    <dbReference type="NCBI Taxonomy" id="1220188"/>
    <lineage>
        <taxon>Eukaryota</taxon>
        <taxon>Fungi</taxon>
        <taxon>Dikarya</taxon>
        <taxon>Ascomycota</taxon>
        <taxon>Pezizomycotina</taxon>
        <taxon>Eurotiomycetes</taxon>
        <taxon>Eurotiomycetidae</taxon>
        <taxon>Eurotiales</taxon>
        <taxon>Aspergillaceae</taxon>
        <taxon>Aspergillus</taxon>
        <taxon>Aspergillus subgen. Circumdati</taxon>
    </lineage>
</organism>
<feature type="transmembrane region" description="Helical" evidence="2">
    <location>
        <begin position="969"/>
        <end position="987"/>
    </location>
</feature>
<dbReference type="EMBL" id="SOSA01000093">
    <property type="protein sequence ID" value="THC96929.1"/>
    <property type="molecule type" value="Genomic_DNA"/>
</dbReference>
<feature type="transmembrane region" description="Helical" evidence="2">
    <location>
        <begin position="1331"/>
        <end position="1351"/>
    </location>
</feature>
<protein>
    <recommendedName>
        <fullName evidence="5">Glycosyl transferase family 1 domain-containing protein</fullName>
    </recommendedName>
</protein>
<sequence>MAEIPPVKTLDWGTVKPLGWDKMKNHWWQFVFIGVLLACVSIGCLKLLYSGVTRVWKYYKTRPRLDAVPPNVVQRLDRLSDRQLVLRNFERRKPSSFGVYLGSFSSPPTEEQHRLLHQWDLLIVDPSQPGAIEAIGSVEGKQLVGRIDLNYVISREDSTLLGIQKLENALVQNCDGTNFSGILLANWENAFASSVLTRLIEVIDELSLAVYLETAPPNFLKDHKALQSDAISGLVIKNASIMPQGEKRDYFQITKLQPTIKAFVSEACMRDFVVMAWETIEDGAALSNATVQRSLQWCNFYSAIPWIGRESALENAALNVKITEPLSSFGWLKDAEVMKVHDRWRFNLHVQKTVADQQDWATLAQYFPTVKDVLASSESDPAVTDGPTAMVRDPPEWVAQIKSHGSPLSVSTTGMEYKGFGCFPLGSEATPVAFAEILQSQQRLKSLALLHPVPATTVPDIAKVLKKFLQTSGDSEWNPSDQLVASVRELCNLAATDSLRVNLALDSGLRKSTDIRFWAVYQMDSEVFEVFASKNAQGLVGTVLHTFLSAKGYPRHVCFEAEVAFAKWSNDLVNDTGLPRRLVQDIDALSPEERLLLLQHLSLTDAKSGLSETICTYIWRQLIDAPSLAQLKELNTTSYLEGSVSPEDLVNARVSWYQEQGTHYPSASTCLALFNETDSVFTQILKEHREKDLAQISSGLCRLLQNDAIDAYIDIMALSLFCAARKGALDEIYTEVTDRNPLFNNQSDQAAAFAESFALGSRCEAYFDVTPSAFGKLLLARFRKEYTDDKLPDWINGAPEMATSYAGAQIDVNPDDKVKPMRGYQRFTFLSVFAFPALVDIILLTISGRGLYLSVWMTYAERESATNALMISLLLSGAIGTWIACGGPYYLISMAFAASNMFVLIRLFAGIAFVVAGGLIGFVAVSAVNGPRAGIIFYLYLIALTIYFSTFASLASFSYPGSSFLSGRVVIFSCLPILVISPIVTTFTGHDSAIYLTVLYVFIGSLLFGLRRIATKWVTWYQGLRRTDDTEIRKWYVTAHSAGEEKVFGNLSDPAVLKLSREALLKDVMAEKNRRVFSKATTDTLVLELARDWDATNFLLNWYCRYADVPRPIPFSSGWNIQTKVALDTLRSSQKGIRLHNAFIHWRQSSREIGCGILYFILALLDKWVELLSGGHLVGLAPEVSDSNRMSVGFGLAYYLIGAVLIDTKAQELHDLIGKHSAVAVGTAKDIRPSQKRDIRFKRQVYWRTFGKYLMWHVWSLALATALIWTFQPMVEAMIMFFAYVLAYTGLLWYQYTKIFSGPHALRPLMAGIVVGLSVGIALKVRLPGFIYSQVIGLGAATWTVAILTLLTAKMGMPKRVESPVELGKTFHAFTAPWADPDWSQQELQTFFEGISLIPADARLRLSPSIHPGVEVKNILLTRRREPRIEEAFPQSQKLVDKALSAWEKGQISLELVPLGSLGPNIQALSCNASDQLRIAVCVGRGLDERIDVSANCQVIAETLLHTVAESILRMPHEYAVLAESLVTAGVTETTARQLREEINTPLVVRWAKKELLRQLCLGFECDAHWEKLPKPVRNALLNRCLGQPSWLPDHMRQWLQQSLSQFDTDDFDVHVARSNLGAATAVSILDYANYGTGEAAIVKAQDYPAYIPYIPKRLQVVSSMIKKLAGYIYYPLASMIKFSVVALVADPEFQREFDYIIRDHPAVIRVPVTFALNMVWSYAKVFQDMCLSFFLFGGRDNVKRLWDETKGMTISIKKSRYIVQSLDGTFTAFRHDEADGGFKVYFYLGEHKTEPEGTKQLRYVNTYSKEILLHVRQEFKDGKVLNEYHYDYRAPTKKNFTLSKTAETKIPMGRRCIRGQNYLQSIQYNRKGLVEAGSYMKDGNLVRFKYHYRKNPRFGDELLRAEFALSYITCTVSWCAPPLRHAQKAERWIPHSKVTEATFVQGADVYEARWLYDHKFHPMIFTTLNGQTVQTPPMIEHDYLGVLAKPRHTSFVHDNALIYCESLTSNVFTRALGLTTKRFPVSTSRARSLIWKAWKERADFDGIIVRWMDERLLRRDKTLVPYWRCRDRGDLAGAKKYLDLRADTITASADLDDDISSWTPLAVKMSDLFNFGPGGDAVVNTRSKDFGSDTEKSLHVMAADTGTWPNEGGGVSACRRDMINSLRSIKWHMICESANDFGVPKHQTEQNILSLKVIPLWGLDFLTPTHGLFRNKLDAEVENVTSASDTDIKLNFIPILTALVKGARSVDLSKADIHQATRALVNLNTYFQDSRHWTQVWNSDIVKESWRDLWLTQEMPNATPSSQWFRTELPTLATLDVALELWYRYLFIFSIPIPEKIPSVFQASHHSIWDHAISWRETNLCLSSALCKLSPFVRNSLLGLMRITSALTLHHADIILPCADFFNPGWEAEIGTCQGTIEHRNVFRRKVDPVVNGITDMQKFAPVKEIKSERPTVTMLSHVWYAKDIKTALLAADIIINQWRFDDYHLDIYGAIDKAPTYSTECQEIIASKGLRGRVTLRGSADPMKVLENTWLFLNSSLSEGLPLALGEAALTGAPVVCTDVGASLRVLSDPDNFSRFSAVVAPNDALALAKAQISMLGMLGEWSQHAEDTEPAPVLTSSPTPEDVARITRRMYEKSDHRRKLGMMTRNIVQKSFSGDRYLREHEQMLWIGKSAKIMATRNGATISEPIDIATALQQVLPIEEEVITIPRSAVNSWRSSAASGMSTLYSTISNLRTLNGDRRAMSVRSGLSNVSTDTDSFLPLPSSASLPVFAPRQALPGAPGYVSPSGRMSPSGRLSPSGQLSPVPRRSGQHSHNHSLSTGGREQLRGLGREDIHPYRNSDVSTIMRDEFLQSSIYKGIEGNNNA</sequence>
<evidence type="ECO:0000313" key="4">
    <source>
        <dbReference type="Proteomes" id="UP000308092"/>
    </source>
</evidence>
<dbReference type="VEuPathDB" id="FungiDB:EYZ11_003590"/>
<feature type="compositionally biased region" description="Basic and acidic residues" evidence="1">
    <location>
        <begin position="2829"/>
        <end position="2842"/>
    </location>
</feature>
<comment type="caution">
    <text evidence="3">The sequence shown here is derived from an EMBL/GenBank/DDBJ whole genome shotgun (WGS) entry which is preliminary data.</text>
</comment>
<feature type="transmembrane region" description="Helical" evidence="2">
    <location>
        <begin position="1277"/>
        <end position="1294"/>
    </location>
</feature>
<accession>A0A4S3JMQ9</accession>
<keyword evidence="2" id="KW-0472">Membrane</keyword>
<dbReference type="PANTHER" id="PTHR12526:SF630">
    <property type="entry name" value="GLYCOSYLTRANSFERASE"/>
    <property type="match status" value="1"/>
</dbReference>
<dbReference type="Pfam" id="PF13692">
    <property type="entry name" value="Glyco_trans_1_4"/>
    <property type="match status" value="1"/>
</dbReference>
<name>A0A4S3JMQ9_9EURO</name>
<evidence type="ECO:0000256" key="2">
    <source>
        <dbReference type="SAM" id="Phobius"/>
    </source>
</evidence>
<reference evidence="3 4" key="1">
    <citation type="submission" date="2019-03" db="EMBL/GenBank/DDBJ databases">
        <title>The genome sequence of a newly discovered highly antifungal drug resistant Aspergillus species, Aspergillus tanneri NIH 1004.</title>
        <authorList>
            <person name="Mounaud S."/>
            <person name="Singh I."/>
            <person name="Joardar V."/>
            <person name="Pakala S."/>
            <person name="Pakala S."/>
            <person name="Venepally P."/>
            <person name="Hoover J."/>
            <person name="Nierman W."/>
            <person name="Chung J."/>
            <person name="Losada L."/>
        </authorList>
    </citation>
    <scope>NUCLEOTIDE SEQUENCE [LARGE SCALE GENOMIC DNA]</scope>
    <source>
        <strain evidence="3 4">NIH1004</strain>
    </source>
</reference>
<dbReference type="SUPFAM" id="SSF53756">
    <property type="entry name" value="UDP-Glycosyltransferase/glycogen phosphorylase"/>
    <property type="match status" value="1"/>
</dbReference>
<feature type="transmembrane region" description="Helical" evidence="2">
    <location>
        <begin position="903"/>
        <end position="929"/>
    </location>
</feature>
<evidence type="ECO:0000313" key="3">
    <source>
        <dbReference type="EMBL" id="THC96929.1"/>
    </source>
</evidence>
<dbReference type="PANTHER" id="PTHR12526">
    <property type="entry name" value="GLYCOSYLTRANSFERASE"/>
    <property type="match status" value="1"/>
</dbReference>
<feature type="compositionally biased region" description="Polar residues" evidence="1">
    <location>
        <begin position="2793"/>
        <end position="2807"/>
    </location>
</feature>
<evidence type="ECO:0008006" key="5">
    <source>
        <dbReference type="Google" id="ProtNLM"/>
    </source>
</evidence>
<evidence type="ECO:0000256" key="1">
    <source>
        <dbReference type="SAM" id="MobiDB-lite"/>
    </source>
</evidence>
<feature type="transmembrane region" description="Helical" evidence="2">
    <location>
        <begin position="935"/>
        <end position="957"/>
    </location>
</feature>